<dbReference type="UniPathway" id="UPA00261">
    <property type="reaction ID" value="UER00373"/>
</dbReference>
<dbReference type="InterPro" id="IPR029041">
    <property type="entry name" value="FAD-linked_oxidoreductase-like"/>
</dbReference>
<dbReference type="Pfam" id="PF01619">
    <property type="entry name" value="Pro_dh"/>
    <property type="match status" value="1"/>
</dbReference>
<dbReference type="GO" id="GO:0000166">
    <property type="term" value="F:nucleotide binding"/>
    <property type="evidence" value="ECO:0007669"/>
    <property type="project" value="UniProtKB-KW"/>
</dbReference>
<evidence type="ECO:0000256" key="5">
    <source>
        <dbReference type="ARBA" id="ARBA00022827"/>
    </source>
</evidence>
<keyword evidence="4 10" id="KW-0547">Nucleotide-binding</keyword>
<dbReference type="EC" id="1.5.5.2" evidence="2"/>
<feature type="domain" description="Proline dehydrogenase" evidence="11">
    <location>
        <begin position="42"/>
        <end position="294"/>
    </location>
</feature>
<comment type="cofactor">
    <cofactor evidence="10">
        <name>FAD</name>
        <dbReference type="ChEBI" id="CHEBI:57692"/>
    </cofactor>
    <text evidence="10">Binds 1 FAD per subunit.</text>
</comment>
<dbReference type="GO" id="GO:0010133">
    <property type="term" value="P:L-proline catabolic process to L-glutamate"/>
    <property type="evidence" value="ECO:0007669"/>
    <property type="project" value="UniProtKB-UniPathway"/>
</dbReference>
<feature type="binding site" evidence="10">
    <location>
        <begin position="183"/>
        <end position="185"/>
    </location>
    <ligand>
        <name>FAD</name>
        <dbReference type="ChEBI" id="CHEBI:57692"/>
    </ligand>
</feature>
<dbReference type="Proteomes" id="UP000005439">
    <property type="component" value="Chromosome"/>
</dbReference>
<dbReference type="GO" id="GO:0004657">
    <property type="term" value="F:proline dehydrogenase activity"/>
    <property type="evidence" value="ECO:0007669"/>
    <property type="project" value="UniProtKB-EC"/>
</dbReference>
<keyword evidence="7" id="KW-0642">Proline metabolism</keyword>
<evidence type="ECO:0000256" key="8">
    <source>
        <dbReference type="ARBA" id="ARBA00048779"/>
    </source>
</evidence>
<feature type="binding site" evidence="10">
    <location>
        <position position="197"/>
    </location>
    <ligand>
        <name>FAD</name>
        <dbReference type="ChEBI" id="CHEBI:57692"/>
    </ligand>
</feature>
<sequence length="304" mass="34945">MFREVVIGLGNNPLVENVVKRYGMQMGASRFVAGRTLPDAVRVIQDINRQGVMVTLDHLGESVKNRTEAVQAKESYLAMLDVIKQKELNANVSLKLTMMGLALDEDLARRHLAEIVQKAAETDNFVRIDMEDSPYTEVTLRLYEEMWDAYAPHVGVVLQAYLYRTLDDLKRLSTPPRNFRIVKGAYMEPVAVAFPNKADVDENYYRLVTTSLELGNYTAIATHDEALIGRILQFIHNAAIPRDQFEFQMLYGVKFSVLKSLAREGYRTRVYVPYGEDWYAYYVRRIAERPANLLFFMRALADRR</sequence>
<dbReference type="Gene3D" id="3.20.20.220">
    <property type="match status" value="1"/>
</dbReference>
<evidence type="ECO:0000256" key="9">
    <source>
        <dbReference type="PIRSR" id="PIRSR000196-1"/>
    </source>
</evidence>
<dbReference type="PANTHER" id="PTHR13914:SF0">
    <property type="entry name" value="PROLINE DEHYDROGENASE 1, MITOCHONDRIAL"/>
    <property type="match status" value="1"/>
</dbReference>
<dbReference type="SUPFAM" id="SSF51730">
    <property type="entry name" value="FAD-linked oxidoreductase"/>
    <property type="match status" value="1"/>
</dbReference>
<protein>
    <recommendedName>
        <fullName evidence="2">proline dehydrogenase</fullName>
        <ecNumber evidence="2">1.5.5.2</ecNumber>
    </recommendedName>
</protein>
<dbReference type="HOGENOM" id="CLU_061158_0_0_9"/>
<proteinExistence type="predicted"/>
<dbReference type="InterPro" id="IPR008219">
    <property type="entry name" value="PRODH_bac_arc"/>
</dbReference>
<evidence type="ECO:0000256" key="3">
    <source>
        <dbReference type="ARBA" id="ARBA00022630"/>
    </source>
</evidence>
<organism evidence="12 13">
    <name type="scientific">Sulfobacillus acidophilus (strain ATCC 700253 / DSM 10332 / NAL)</name>
    <dbReference type="NCBI Taxonomy" id="679936"/>
    <lineage>
        <taxon>Bacteria</taxon>
        <taxon>Bacillati</taxon>
        <taxon>Bacillota</taxon>
        <taxon>Clostridia</taxon>
        <taxon>Eubacteriales</taxon>
        <taxon>Clostridiales Family XVII. Incertae Sedis</taxon>
        <taxon>Sulfobacillus</taxon>
    </lineage>
</organism>
<name>G8TXI8_SULAD</name>
<feature type="binding site" evidence="10">
    <location>
        <begin position="222"/>
        <end position="223"/>
    </location>
    <ligand>
        <name>FAD</name>
        <dbReference type="ChEBI" id="CHEBI:57692"/>
    </ligand>
</feature>
<feature type="binding site" evidence="9">
    <location>
        <position position="95"/>
    </location>
    <ligand>
        <name>substrate</name>
    </ligand>
</feature>
<evidence type="ECO:0000259" key="11">
    <source>
        <dbReference type="Pfam" id="PF01619"/>
    </source>
</evidence>
<keyword evidence="13" id="KW-1185">Reference proteome</keyword>
<evidence type="ECO:0000256" key="7">
    <source>
        <dbReference type="ARBA" id="ARBA00023062"/>
    </source>
</evidence>
<evidence type="ECO:0000256" key="1">
    <source>
        <dbReference type="ARBA" id="ARBA00004739"/>
    </source>
</evidence>
<keyword evidence="3" id="KW-0285">Flavoprotein</keyword>
<comment type="catalytic activity">
    <reaction evidence="8">
        <text>L-proline + a quinone = (S)-1-pyrroline-5-carboxylate + a quinol + H(+)</text>
        <dbReference type="Rhea" id="RHEA:23784"/>
        <dbReference type="ChEBI" id="CHEBI:15378"/>
        <dbReference type="ChEBI" id="CHEBI:17388"/>
        <dbReference type="ChEBI" id="CHEBI:24646"/>
        <dbReference type="ChEBI" id="CHEBI:60039"/>
        <dbReference type="ChEBI" id="CHEBI:132124"/>
        <dbReference type="EC" id="1.5.5.2"/>
    </reaction>
</comment>
<evidence type="ECO:0000256" key="4">
    <source>
        <dbReference type="ARBA" id="ARBA00022741"/>
    </source>
</evidence>
<feature type="binding site" evidence="10">
    <location>
        <position position="130"/>
    </location>
    <ligand>
        <name>FAD</name>
        <dbReference type="ChEBI" id="CHEBI:57692"/>
    </ligand>
</feature>
<dbReference type="PANTHER" id="PTHR13914">
    <property type="entry name" value="PROLINE OXIDASE"/>
    <property type="match status" value="1"/>
</dbReference>
<feature type="binding site" evidence="9">
    <location>
        <position position="284"/>
    </location>
    <ligand>
        <name>substrate</name>
    </ligand>
</feature>
<accession>G8TXI8</accession>
<evidence type="ECO:0000313" key="13">
    <source>
        <dbReference type="Proteomes" id="UP000005439"/>
    </source>
</evidence>
<evidence type="ECO:0000313" key="12">
    <source>
        <dbReference type="EMBL" id="AEW03887.1"/>
    </source>
</evidence>
<dbReference type="AlphaFoldDB" id="G8TXI8"/>
<dbReference type="InterPro" id="IPR015659">
    <property type="entry name" value="Proline_oxidase"/>
</dbReference>
<dbReference type="InterPro" id="IPR002872">
    <property type="entry name" value="Proline_DH_dom"/>
</dbReference>
<feature type="binding site" evidence="10">
    <location>
        <position position="159"/>
    </location>
    <ligand>
        <name>FAD</name>
        <dbReference type="ChEBI" id="CHEBI:57692"/>
    </ligand>
</feature>
<dbReference type="PIRSF" id="PIRSF000196">
    <property type="entry name" value="Pro_dehydrog"/>
    <property type="match status" value="1"/>
</dbReference>
<feature type="binding site" evidence="9">
    <location>
        <position position="285"/>
    </location>
    <ligand>
        <name>substrate</name>
    </ligand>
</feature>
<keyword evidence="5 10" id="KW-0274">FAD</keyword>
<dbReference type="PATRIC" id="fig|679936.5.peg.322"/>
<reference evidence="12 13" key="2">
    <citation type="journal article" date="2012" name="Stand. Genomic Sci.">
        <title>Complete genome sequence of the moderately thermophilic mineral-sulfide-oxidizing firmicute Sulfobacillus acidophilus type strain (NAL(T)).</title>
        <authorList>
            <person name="Anderson I."/>
            <person name="Chertkov O."/>
            <person name="Chen A."/>
            <person name="Saunders E."/>
            <person name="Lapidus A."/>
            <person name="Nolan M."/>
            <person name="Lucas S."/>
            <person name="Hammon N."/>
            <person name="Deshpande S."/>
            <person name="Cheng J.F."/>
            <person name="Han C."/>
            <person name="Tapia R."/>
            <person name="Goodwin L.A."/>
            <person name="Pitluck S."/>
            <person name="Liolios K."/>
            <person name="Pagani I."/>
            <person name="Ivanova N."/>
            <person name="Mikhailova N."/>
            <person name="Pati A."/>
            <person name="Palaniappan K."/>
            <person name="Land M."/>
            <person name="Pan C."/>
            <person name="Rohde M."/>
            <person name="Pukall R."/>
            <person name="Goker M."/>
            <person name="Detter J.C."/>
            <person name="Woyke T."/>
            <person name="Bristow J."/>
            <person name="Eisen J.A."/>
            <person name="Markowitz V."/>
            <person name="Hugenholtz P."/>
            <person name="Kyrpides N.C."/>
            <person name="Klenk H.P."/>
            <person name="Mavromatis K."/>
        </authorList>
    </citation>
    <scope>NUCLEOTIDE SEQUENCE [LARGE SCALE GENOMIC DNA]</scope>
    <source>
        <strain evidence="13">ATCC 700253 / DSM 10332 / NAL</strain>
    </source>
</reference>
<comment type="pathway">
    <text evidence="1">Amino-acid degradation; L-proline degradation into L-glutamate; L-glutamate from L-proline: step 1/2.</text>
</comment>
<gene>
    <name evidence="12" type="ordered locus">Sulac_0318</name>
</gene>
<dbReference type="STRING" id="679936.Sulac_0318"/>
<evidence type="ECO:0000256" key="6">
    <source>
        <dbReference type="ARBA" id="ARBA00023002"/>
    </source>
</evidence>
<evidence type="ECO:0000256" key="10">
    <source>
        <dbReference type="PIRSR" id="PIRSR000196-2"/>
    </source>
</evidence>
<dbReference type="EMBL" id="CP003179">
    <property type="protein sequence ID" value="AEW03887.1"/>
    <property type="molecule type" value="Genomic_DNA"/>
</dbReference>
<evidence type="ECO:0000256" key="2">
    <source>
        <dbReference type="ARBA" id="ARBA00012695"/>
    </source>
</evidence>
<reference evidence="13" key="1">
    <citation type="submission" date="2011-12" db="EMBL/GenBank/DDBJ databases">
        <title>The complete genome of chromosome of Sulfobacillus acidophilus DSM 10332.</title>
        <authorList>
            <person name="Lucas S."/>
            <person name="Han J."/>
            <person name="Lapidus A."/>
            <person name="Bruce D."/>
            <person name="Goodwin L."/>
            <person name="Pitluck S."/>
            <person name="Peters L."/>
            <person name="Kyrpides N."/>
            <person name="Mavromatis K."/>
            <person name="Ivanova N."/>
            <person name="Mikhailova N."/>
            <person name="Chertkov O."/>
            <person name="Saunders E."/>
            <person name="Detter J.C."/>
            <person name="Tapia R."/>
            <person name="Han C."/>
            <person name="Land M."/>
            <person name="Hauser L."/>
            <person name="Markowitz V."/>
            <person name="Cheng J.-F."/>
            <person name="Hugenholtz P."/>
            <person name="Woyke T."/>
            <person name="Wu D."/>
            <person name="Pukall R."/>
            <person name="Gehrich-Schroeter G."/>
            <person name="Schneider S."/>
            <person name="Klenk H.-P."/>
            <person name="Eisen J.A."/>
        </authorList>
    </citation>
    <scope>NUCLEOTIDE SEQUENCE [LARGE SCALE GENOMIC DNA]</scope>
    <source>
        <strain evidence="13">ATCC 700253 / DSM 10332 / NAL</strain>
    </source>
</reference>
<keyword evidence="6 12" id="KW-0560">Oxidoreductase</keyword>
<dbReference type="KEGG" id="sap:Sulac_0318"/>